<dbReference type="EMBL" id="DS268438">
    <property type="protein sequence ID" value="EFO99416.1"/>
    <property type="molecule type" value="Genomic_DNA"/>
</dbReference>
<dbReference type="HOGENOM" id="CLU_296879_0_0_1"/>
<sequence length="1016" mass="117866">MDGLPSWQRKRPKIEEDQHQGPEGASGSSAANQVPNHNISRMLLQPYCHVSLEERRWMQIEEIIRQNEERNGQIRENEHRGTSPSAHEALDADNHVANSERSSSGNRDSDERRPREDLRRDQDHNSRMLLQSYCHVSLEERRWMQIEETNSSDTEEGHRNRHKKQQKSRHSRSQGRSPENIREEDEVAAMRIVKEEFDSRAAGLIWEIKQEDEEIIYSPVRSKSRSESSGQSADERKSAKRNAPIRDIKSEPEKKTERGNCPVRGRSRSVSPSQRAHERNTADRNEATTEGEREPEEQSPIEDRASVEPTRERSPARGPFDKYGTCLPWNEILRQQARKPDGTSNLGESRQGHSWYSDDESRNRQPVQGRTADTAEPNRECNIEAEEEIQRGNSPVRGRSRSVSLLQRAHQRSAADISEPIRENEREPEPENQIRSENRRDPENSSRSSPVRGPPGGGVIYPRFFEMLARNKFVANASEPIRDCETEPVDESERGNSPVRGESRSVSPSQRAHERRAADLSKPIRENERVPEQVNQIRSENRRDPESSSRSSSVRGPGDANLILRQCEMARRERRGDPVEPIMAEEESRRRPSSSRAGNSEDRRRWDREERRKKSHKHKKRRRRSSEGSSSEEGHRKRHKKHRKSRRSRSRERSPRRIRREDEEEAARVPKGPIDINNYIPNGFDRYSDKHPISRRPADLLEIRNIARANNCSLSYDKIDFPGPEMRYIYMRGEEEDIERAREEIDEEGIRLLEEEYEYEQNNLDKDQRTEFSFMYWIRSGCVLYFASEDFNNIIEDIERRLNVKIERMATDPRVLKVVGWNFRKVKQFLNSCCDDHDEPPITKKFTIRSKLLEKLCGKLGSEFTLGKKTLTRIRIGFEGKVTDSLTITGLSENVDKVEKMIRKAITELDPAVTEIYAFTMVLSEREVDLVYGDRATTLTRIQEHCKVEMQMGDGWHNGKKNLFIEGNVDQAIETAKKVRFEASKYREHLNSAEAYHLLPSELLASSRCSPSSIDV</sequence>
<feature type="compositionally biased region" description="Basic and acidic residues" evidence="2">
    <location>
        <begin position="244"/>
        <end position="258"/>
    </location>
</feature>
<feature type="compositionally biased region" description="Basic and acidic residues" evidence="2">
    <location>
        <begin position="419"/>
        <end position="444"/>
    </location>
</feature>
<feature type="compositionally biased region" description="Basic and acidic residues" evidence="2">
    <location>
        <begin position="511"/>
        <end position="531"/>
    </location>
</feature>
<feature type="compositionally biased region" description="Polar residues" evidence="2">
    <location>
        <begin position="342"/>
        <end position="354"/>
    </location>
</feature>
<protein>
    <submittedName>
        <fullName evidence="3">Uncharacterized protein</fullName>
    </submittedName>
</protein>
<feature type="compositionally biased region" description="Basic and acidic residues" evidence="2">
    <location>
        <begin position="69"/>
        <end position="81"/>
    </location>
</feature>
<feature type="region of interest" description="Disordered" evidence="2">
    <location>
        <begin position="69"/>
        <end position="126"/>
    </location>
</feature>
<feature type="compositionally biased region" description="Basic and acidic residues" evidence="2">
    <location>
        <begin position="599"/>
        <end position="612"/>
    </location>
</feature>
<feature type="coiled-coil region" evidence="1">
    <location>
        <begin position="731"/>
        <end position="770"/>
    </location>
</feature>
<gene>
    <name evidence="3" type="ORF">CRE_22448</name>
</gene>
<accession>E3ME76</accession>
<dbReference type="Gene3D" id="3.30.1370.10">
    <property type="entry name" value="K Homology domain, type 1"/>
    <property type="match status" value="1"/>
</dbReference>
<feature type="region of interest" description="Disordered" evidence="2">
    <location>
        <begin position="219"/>
        <end position="461"/>
    </location>
</feature>
<evidence type="ECO:0000313" key="3">
    <source>
        <dbReference type="EMBL" id="EFO99416.1"/>
    </source>
</evidence>
<feature type="compositionally biased region" description="Low complexity" evidence="2">
    <location>
        <begin position="548"/>
        <end position="559"/>
    </location>
</feature>
<feature type="compositionally biased region" description="Polar residues" evidence="2">
    <location>
        <begin position="26"/>
        <end position="36"/>
    </location>
</feature>
<feature type="compositionally biased region" description="Low complexity" evidence="2">
    <location>
        <begin position="262"/>
        <end position="274"/>
    </location>
</feature>
<keyword evidence="4" id="KW-1185">Reference proteome</keyword>
<reference evidence="3" key="1">
    <citation type="submission" date="2007-07" db="EMBL/GenBank/DDBJ databases">
        <title>PCAP assembly of the Caenorhabditis remanei genome.</title>
        <authorList>
            <consortium name="The Caenorhabditis remanei Sequencing Consortium"/>
            <person name="Wilson R.K."/>
        </authorList>
    </citation>
    <scope>NUCLEOTIDE SEQUENCE [LARGE SCALE GENOMIC DNA]</scope>
    <source>
        <strain evidence="3">PB4641</strain>
    </source>
</reference>
<keyword evidence="1" id="KW-0175">Coiled coil</keyword>
<dbReference type="InterPro" id="IPR036612">
    <property type="entry name" value="KH_dom_type_1_sf"/>
</dbReference>
<feature type="compositionally biased region" description="Basic residues" evidence="2">
    <location>
        <begin position="159"/>
        <end position="173"/>
    </location>
</feature>
<feature type="compositionally biased region" description="Basic and acidic residues" evidence="2">
    <location>
        <begin position="651"/>
        <end position="661"/>
    </location>
</feature>
<feature type="compositionally biased region" description="Basic and acidic residues" evidence="2">
    <location>
        <begin position="107"/>
        <end position="126"/>
    </location>
</feature>
<organism evidence="4">
    <name type="scientific">Caenorhabditis remanei</name>
    <name type="common">Caenorhabditis vulgaris</name>
    <dbReference type="NCBI Taxonomy" id="31234"/>
    <lineage>
        <taxon>Eukaryota</taxon>
        <taxon>Metazoa</taxon>
        <taxon>Ecdysozoa</taxon>
        <taxon>Nematoda</taxon>
        <taxon>Chromadorea</taxon>
        <taxon>Rhabditida</taxon>
        <taxon>Rhabditina</taxon>
        <taxon>Rhabditomorpha</taxon>
        <taxon>Rhabditoidea</taxon>
        <taxon>Rhabditidae</taxon>
        <taxon>Peloderinae</taxon>
        <taxon>Caenorhabditis</taxon>
    </lineage>
</organism>
<feature type="compositionally biased region" description="Polar residues" evidence="2">
    <location>
        <begin position="96"/>
        <end position="106"/>
    </location>
</feature>
<dbReference type="AlphaFoldDB" id="E3ME76"/>
<dbReference type="Proteomes" id="UP000008281">
    <property type="component" value="Unassembled WGS sequence"/>
</dbReference>
<name>E3ME76_CAERE</name>
<feature type="compositionally biased region" description="Basic and acidic residues" evidence="2">
    <location>
        <begin position="568"/>
        <end position="578"/>
    </location>
</feature>
<feature type="compositionally biased region" description="Basic residues" evidence="2">
    <location>
        <begin position="636"/>
        <end position="650"/>
    </location>
</feature>
<proteinExistence type="predicted"/>
<feature type="region of interest" description="Disordered" evidence="2">
    <location>
        <begin position="475"/>
        <end position="677"/>
    </location>
</feature>
<dbReference type="GO" id="GO:0003723">
    <property type="term" value="F:RNA binding"/>
    <property type="evidence" value="ECO:0007669"/>
    <property type="project" value="InterPro"/>
</dbReference>
<feature type="compositionally biased region" description="Basic residues" evidence="2">
    <location>
        <begin position="613"/>
        <end position="624"/>
    </location>
</feature>
<dbReference type="InParanoid" id="E3ME76"/>
<feature type="region of interest" description="Disordered" evidence="2">
    <location>
        <begin position="1"/>
        <end position="36"/>
    </location>
</feature>
<feature type="region of interest" description="Disordered" evidence="2">
    <location>
        <begin position="149"/>
        <end position="184"/>
    </location>
</feature>
<evidence type="ECO:0000256" key="2">
    <source>
        <dbReference type="SAM" id="MobiDB-lite"/>
    </source>
</evidence>
<feature type="compositionally biased region" description="Basic and acidic residues" evidence="2">
    <location>
        <begin position="275"/>
        <end position="292"/>
    </location>
</feature>
<evidence type="ECO:0000256" key="1">
    <source>
        <dbReference type="SAM" id="Coils"/>
    </source>
</evidence>
<feature type="compositionally biased region" description="Basic and acidic residues" evidence="2">
    <location>
        <begin position="301"/>
        <end position="315"/>
    </location>
</feature>
<evidence type="ECO:0000313" key="4">
    <source>
        <dbReference type="Proteomes" id="UP000008281"/>
    </source>
</evidence>